<dbReference type="PROSITE" id="PS00770">
    <property type="entry name" value="AA_TRANSFER_CLASS_4"/>
    <property type="match status" value="1"/>
</dbReference>
<dbReference type="InterPro" id="IPR001544">
    <property type="entry name" value="Aminotrans_IV"/>
</dbReference>
<organism evidence="7 8">
    <name type="scientific">Insulibacter thermoxylanivorax</name>
    <dbReference type="NCBI Taxonomy" id="2749268"/>
    <lineage>
        <taxon>Bacteria</taxon>
        <taxon>Bacillati</taxon>
        <taxon>Bacillota</taxon>
        <taxon>Bacilli</taxon>
        <taxon>Bacillales</taxon>
        <taxon>Paenibacillaceae</taxon>
        <taxon>Insulibacter</taxon>
    </lineage>
</organism>
<keyword evidence="4 6" id="KW-0663">Pyridoxal phosphate</keyword>
<proteinExistence type="inferred from homology"/>
<keyword evidence="8" id="KW-1185">Reference proteome</keyword>
<evidence type="ECO:0000256" key="4">
    <source>
        <dbReference type="ARBA" id="ARBA00022898"/>
    </source>
</evidence>
<sequence>MIISINGRLVDEREAVISAYDHGFLYGLGLFETFRTYDGRAFLLEQHLARLHEGCALLGIPHQAEPEDVQAEIDCLLAVNGLQDAYIRYSVSAGKQDLGLAQTLPDHPTVVIYIKPLAIVNKWYETGRPIQLLRTIRPKPETTVRLKSFQYMNGWLAKRELAGYAWAHEAEGVQVNELGELTEGIVSNIFFVRKDRLHTPSLAAGALPGITRSYVLRLAAHLGIPSEEGMYTFDDLLQAEEVFLTNSIQEIVPVCTIYDPDGRRTKFPSAVPGPITSALMRGYGDVV</sequence>
<dbReference type="SUPFAM" id="SSF56752">
    <property type="entry name" value="D-aminoacid aminotransferase-like PLP-dependent enzymes"/>
    <property type="match status" value="1"/>
</dbReference>
<dbReference type="RefSeq" id="WP_200966693.1">
    <property type="nucleotide sequence ID" value="NZ_BMAQ01000019.1"/>
</dbReference>
<keyword evidence="7" id="KW-0456">Lyase</keyword>
<name>A0A916VGE5_9BACL</name>
<dbReference type="InterPro" id="IPR043131">
    <property type="entry name" value="BCAT-like_N"/>
</dbReference>
<reference evidence="7" key="2">
    <citation type="journal article" date="2021" name="Data Brief">
        <title>Draft genome sequence data of the facultative, thermophilic, xylanolytic bacterium Paenibacillus sp. strain DA-C8.</title>
        <authorList>
            <person name="Chhe C."/>
            <person name="Uke A."/>
            <person name="Baramee S."/>
            <person name="Ungkulpasvich U."/>
            <person name="Tachaapaikoon C."/>
            <person name="Pason P."/>
            <person name="Waeonukul R."/>
            <person name="Ratanakhanokchai K."/>
            <person name="Kosugi A."/>
        </authorList>
    </citation>
    <scope>NUCLEOTIDE SEQUENCE</scope>
    <source>
        <strain evidence="7">DA-C8</strain>
    </source>
</reference>
<evidence type="ECO:0000313" key="7">
    <source>
        <dbReference type="EMBL" id="GFR38436.1"/>
    </source>
</evidence>
<dbReference type="Proteomes" id="UP000654993">
    <property type="component" value="Unassembled WGS sequence"/>
</dbReference>
<protein>
    <submittedName>
        <fullName evidence="7">4-amino-4-deoxychorismate lyase</fullName>
    </submittedName>
</protein>
<dbReference type="FunFam" id="3.20.10.10:FF:000002">
    <property type="entry name" value="D-alanine aminotransferase"/>
    <property type="match status" value="1"/>
</dbReference>
<dbReference type="AlphaFoldDB" id="A0A916VGE5"/>
<comment type="similarity">
    <text evidence="2 5">Belongs to the class-IV pyridoxal-phosphate-dependent aminotransferase family.</text>
</comment>
<dbReference type="EMBL" id="BMAQ01000019">
    <property type="protein sequence ID" value="GFR38436.1"/>
    <property type="molecule type" value="Genomic_DNA"/>
</dbReference>
<dbReference type="GO" id="GO:0005829">
    <property type="term" value="C:cytosol"/>
    <property type="evidence" value="ECO:0007669"/>
    <property type="project" value="TreeGrafter"/>
</dbReference>
<dbReference type="InterPro" id="IPR050571">
    <property type="entry name" value="Class-IV_PLP-Dep_Aminotrnsfr"/>
</dbReference>
<evidence type="ECO:0000313" key="8">
    <source>
        <dbReference type="Proteomes" id="UP000654993"/>
    </source>
</evidence>
<evidence type="ECO:0000256" key="3">
    <source>
        <dbReference type="ARBA" id="ARBA00011738"/>
    </source>
</evidence>
<dbReference type="CDD" id="cd00449">
    <property type="entry name" value="PLPDE_IV"/>
    <property type="match status" value="1"/>
</dbReference>
<reference evidence="7" key="1">
    <citation type="submission" date="2020-08" db="EMBL/GenBank/DDBJ databases">
        <authorList>
            <person name="Uke A."/>
            <person name="Chhe C."/>
            <person name="Baramee S."/>
            <person name="Kosugi A."/>
        </authorList>
    </citation>
    <scope>NUCLEOTIDE SEQUENCE</scope>
    <source>
        <strain evidence="7">DA-C8</strain>
    </source>
</reference>
<evidence type="ECO:0000256" key="5">
    <source>
        <dbReference type="RuleBase" id="RU004106"/>
    </source>
</evidence>
<dbReference type="Pfam" id="PF01063">
    <property type="entry name" value="Aminotran_4"/>
    <property type="match status" value="1"/>
</dbReference>
<dbReference type="GO" id="GO:0016829">
    <property type="term" value="F:lyase activity"/>
    <property type="evidence" value="ECO:0007669"/>
    <property type="project" value="UniProtKB-KW"/>
</dbReference>
<dbReference type="InterPro" id="IPR018300">
    <property type="entry name" value="Aminotrans_IV_CS"/>
</dbReference>
<evidence type="ECO:0000256" key="1">
    <source>
        <dbReference type="ARBA" id="ARBA00001933"/>
    </source>
</evidence>
<gene>
    <name evidence="7" type="ORF">PRECH8_17320</name>
</gene>
<dbReference type="PANTHER" id="PTHR42743">
    <property type="entry name" value="AMINO-ACID AMINOTRANSFERASE"/>
    <property type="match status" value="1"/>
</dbReference>
<dbReference type="Gene3D" id="3.30.470.10">
    <property type="match status" value="1"/>
</dbReference>
<dbReference type="Gene3D" id="3.20.10.10">
    <property type="entry name" value="D-amino Acid Aminotransferase, subunit A, domain 2"/>
    <property type="match status" value="1"/>
</dbReference>
<dbReference type="GO" id="GO:0046394">
    <property type="term" value="P:carboxylic acid biosynthetic process"/>
    <property type="evidence" value="ECO:0007669"/>
    <property type="project" value="UniProtKB-ARBA"/>
</dbReference>
<comment type="cofactor">
    <cofactor evidence="1 6">
        <name>pyridoxal 5'-phosphate</name>
        <dbReference type="ChEBI" id="CHEBI:597326"/>
    </cofactor>
</comment>
<comment type="caution">
    <text evidence="7">The sequence shown here is derived from an EMBL/GenBank/DDBJ whole genome shotgun (WGS) entry which is preliminary data.</text>
</comment>
<dbReference type="InterPro" id="IPR043132">
    <property type="entry name" value="BCAT-like_C"/>
</dbReference>
<dbReference type="PANTHER" id="PTHR42743:SF11">
    <property type="entry name" value="AMINODEOXYCHORISMATE LYASE"/>
    <property type="match status" value="1"/>
</dbReference>
<accession>A0A916VGE5</accession>
<evidence type="ECO:0000256" key="6">
    <source>
        <dbReference type="RuleBase" id="RU004516"/>
    </source>
</evidence>
<evidence type="ECO:0000256" key="2">
    <source>
        <dbReference type="ARBA" id="ARBA00009320"/>
    </source>
</evidence>
<dbReference type="InterPro" id="IPR036038">
    <property type="entry name" value="Aminotransferase-like"/>
</dbReference>
<comment type="subunit">
    <text evidence="3">Homodimer.</text>
</comment>
<dbReference type="GO" id="GO:0008652">
    <property type="term" value="P:amino acid biosynthetic process"/>
    <property type="evidence" value="ECO:0007669"/>
    <property type="project" value="UniProtKB-ARBA"/>
</dbReference>